<dbReference type="InterPro" id="IPR020587">
    <property type="entry name" value="RecA_monomer-monomer_interface"/>
</dbReference>
<dbReference type="NCBIfam" id="TIGR02012">
    <property type="entry name" value="tigrfam_recA"/>
    <property type="match status" value="1"/>
</dbReference>
<evidence type="ECO:0000313" key="13">
    <source>
        <dbReference type="Proteomes" id="UP000216943"/>
    </source>
</evidence>
<dbReference type="SUPFAM" id="SSF52540">
    <property type="entry name" value="P-loop containing nucleoside triphosphate hydrolases"/>
    <property type="match status" value="1"/>
</dbReference>
<dbReference type="CDD" id="cd00983">
    <property type="entry name" value="RecA"/>
    <property type="match status" value="1"/>
</dbReference>
<keyword evidence="4 7" id="KW-0067">ATP-binding</keyword>
<keyword evidence="7 9" id="KW-0227">DNA damage</keyword>
<dbReference type="GO" id="GO:0005737">
    <property type="term" value="C:cytoplasm"/>
    <property type="evidence" value="ECO:0007669"/>
    <property type="project" value="UniProtKB-SubCell"/>
</dbReference>
<dbReference type="PROSITE" id="PS50163">
    <property type="entry name" value="RECA_3"/>
    <property type="match status" value="1"/>
</dbReference>
<dbReference type="GO" id="GO:0006310">
    <property type="term" value="P:DNA recombination"/>
    <property type="evidence" value="ECO:0007669"/>
    <property type="project" value="UniProtKB-UniRule"/>
</dbReference>
<dbReference type="InterPro" id="IPR023400">
    <property type="entry name" value="RecA_C_sf"/>
</dbReference>
<evidence type="ECO:0000313" key="12">
    <source>
        <dbReference type="EMBL" id="PAK21597.1"/>
    </source>
</evidence>
<dbReference type="GO" id="GO:0005524">
    <property type="term" value="F:ATP binding"/>
    <property type="evidence" value="ECO:0007669"/>
    <property type="project" value="UniProtKB-UniRule"/>
</dbReference>
<dbReference type="HAMAP" id="MF_00268">
    <property type="entry name" value="RecA"/>
    <property type="match status" value="1"/>
</dbReference>
<dbReference type="Pfam" id="PF21096">
    <property type="entry name" value="RecA_C"/>
    <property type="match status" value="1"/>
</dbReference>
<keyword evidence="5 7" id="KW-0238">DNA-binding</keyword>
<dbReference type="InterPro" id="IPR027417">
    <property type="entry name" value="P-loop_NTPase"/>
</dbReference>
<dbReference type="SUPFAM" id="SSF54752">
    <property type="entry name" value="RecA protein, C-terminal domain"/>
    <property type="match status" value="1"/>
</dbReference>
<evidence type="ECO:0000256" key="5">
    <source>
        <dbReference type="ARBA" id="ARBA00023125"/>
    </source>
</evidence>
<proteinExistence type="inferred from homology"/>
<dbReference type="InterPro" id="IPR020588">
    <property type="entry name" value="RecA_ATP-bd"/>
</dbReference>
<dbReference type="PROSITE" id="PS00321">
    <property type="entry name" value="RECA_1"/>
    <property type="match status" value="1"/>
</dbReference>
<keyword evidence="7" id="KW-0963">Cytoplasm</keyword>
<dbReference type="GO" id="GO:0140664">
    <property type="term" value="F:ATP-dependent DNA damage sensor activity"/>
    <property type="evidence" value="ECO:0007669"/>
    <property type="project" value="InterPro"/>
</dbReference>
<feature type="domain" description="RecA family profile 1" evidence="10">
    <location>
        <begin position="40"/>
        <end position="199"/>
    </location>
</feature>
<comment type="caution">
    <text evidence="12">The sequence shown here is derived from an EMBL/GenBank/DDBJ whole genome shotgun (WGS) entry which is preliminary data.</text>
</comment>
<dbReference type="GO" id="GO:0003697">
    <property type="term" value="F:single-stranded DNA binding"/>
    <property type="evidence" value="ECO:0007669"/>
    <property type="project" value="UniProtKB-UniRule"/>
</dbReference>
<organism evidence="12 13">
    <name type="scientific">Mycoplasmopsis agassizii</name>
    <dbReference type="NCBI Taxonomy" id="33922"/>
    <lineage>
        <taxon>Bacteria</taxon>
        <taxon>Bacillati</taxon>
        <taxon>Mycoplasmatota</taxon>
        <taxon>Mycoplasmoidales</taxon>
        <taxon>Metamycoplasmataceae</taxon>
        <taxon>Mycoplasmopsis</taxon>
    </lineage>
</organism>
<name>A0A269TJN7_9BACT</name>
<evidence type="ECO:0000259" key="10">
    <source>
        <dbReference type="PROSITE" id="PS50162"/>
    </source>
</evidence>
<evidence type="ECO:0000256" key="3">
    <source>
        <dbReference type="ARBA" id="ARBA00022741"/>
    </source>
</evidence>
<dbReference type="PANTHER" id="PTHR45900:SF1">
    <property type="entry name" value="MITOCHONDRIAL DNA REPAIR PROTEIN RECA HOMOLOG-RELATED"/>
    <property type="match status" value="1"/>
</dbReference>
<comment type="subcellular location">
    <subcellularLocation>
        <location evidence="7">Cytoplasm</location>
    </subcellularLocation>
</comment>
<keyword evidence="7 8" id="KW-0234">DNA repair</keyword>
<evidence type="ECO:0000256" key="9">
    <source>
        <dbReference type="RuleBase" id="RU004527"/>
    </source>
</evidence>
<dbReference type="EMBL" id="NQNY01000003">
    <property type="protein sequence ID" value="PAK21597.1"/>
    <property type="molecule type" value="Genomic_DNA"/>
</dbReference>
<dbReference type="PANTHER" id="PTHR45900">
    <property type="entry name" value="RECA"/>
    <property type="match status" value="1"/>
</dbReference>
<keyword evidence="3 7" id="KW-0547">Nucleotide-binding</keyword>
<dbReference type="AlphaFoldDB" id="A0A269TJN7"/>
<feature type="domain" description="RecA family profile 2" evidence="11">
    <location>
        <begin position="204"/>
        <end position="277"/>
    </location>
</feature>
<dbReference type="FunFam" id="3.40.50.300:FF:000087">
    <property type="entry name" value="Recombinase RecA"/>
    <property type="match status" value="1"/>
</dbReference>
<keyword evidence="7 8" id="KW-0742">SOS response</keyword>
<dbReference type="OrthoDB" id="9776733at2"/>
<dbReference type="PROSITE" id="PS50162">
    <property type="entry name" value="RECA_2"/>
    <property type="match status" value="1"/>
</dbReference>
<reference evidence="13" key="1">
    <citation type="submission" date="2017-08" db="EMBL/GenBank/DDBJ databases">
        <authorList>
            <person name="Alvarez-Ponce D."/>
            <person name="Weitzman C.L."/>
            <person name="Tillett R.L."/>
            <person name="Sandmeier F.C."/>
            <person name="Tracy C.R."/>
        </authorList>
    </citation>
    <scope>NUCLEOTIDE SEQUENCE [LARGE SCALE GENOMIC DNA]</scope>
    <source>
        <strain evidence="13">723</strain>
    </source>
</reference>
<dbReference type="SMART" id="SM00382">
    <property type="entry name" value="AAA"/>
    <property type="match status" value="1"/>
</dbReference>
<dbReference type="InterPro" id="IPR013765">
    <property type="entry name" value="DNA_recomb/repair_RecA"/>
</dbReference>
<evidence type="ECO:0000256" key="7">
    <source>
        <dbReference type="HAMAP-Rule" id="MF_00268"/>
    </source>
</evidence>
<dbReference type="GO" id="GO:0009432">
    <property type="term" value="P:SOS response"/>
    <property type="evidence" value="ECO:0007669"/>
    <property type="project" value="UniProtKB-UniRule"/>
</dbReference>
<comment type="function">
    <text evidence="7">Can catalyze the hydrolysis of ATP in the presence of single-stranded DNA, the ATP-dependent uptake of single-stranded DNA by duplex DNA, and the ATP-dependent hybridization of homologous single-stranded DNAs. It interacts with LexA causing its activation and leading to its autocatalytic cleavage.</text>
</comment>
<comment type="similarity">
    <text evidence="1 7 9">Belongs to the RecA family.</text>
</comment>
<protein>
    <recommendedName>
        <fullName evidence="2 7">Protein RecA</fullName>
    </recommendedName>
    <alternativeName>
        <fullName evidence="7 8">Recombinase A</fullName>
    </alternativeName>
</protein>
<gene>
    <name evidence="7 12" type="primary">recA</name>
    <name evidence="12" type="ORF">CJJ23_01460</name>
</gene>
<dbReference type="GO" id="GO:0006281">
    <property type="term" value="P:DNA repair"/>
    <property type="evidence" value="ECO:0007669"/>
    <property type="project" value="UniProtKB-UniRule"/>
</dbReference>
<keyword evidence="6 7" id="KW-0233">DNA recombination</keyword>
<dbReference type="RefSeq" id="WP_095334609.1">
    <property type="nucleotide sequence ID" value="NZ_NQNY01000003.1"/>
</dbReference>
<evidence type="ECO:0000256" key="1">
    <source>
        <dbReference type="ARBA" id="ARBA00009391"/>
    </source>
</evidence>
<evidence type="ECO:0000256" key="8">
    <source>
        <dbReference type="RuleBase" id="RU000526"/>
    </source>
</evidence>
<dbReference type="Proteomes" id="UP000216943">
    <property type="component" value="Unassembled WGS sequence"/>
</dbReference>
<dbReference type="InterPro" id="IPR049261">
    <property type="entry name" value="RecA-like_C"/>
</dbReference>
<sequence length="354" mass="38867">MNKKNLKNEKQNIIENTLKEIRSRYGNEAIMLLGNKEIVQAEVFSSGSYLLDKAIGIGGYPKGRIIEIYGPESSGKTTLTLHAIAEVQKKGGIAAFIDAEHSIDPQYAENLGINTDNLILSQPDSGEQALEIVDTLVKTGQIDLIVVDSVAALVPEAELDGEMRDQNIGLQARMMSKALRKITGNLNRNQTTVIFINQVRSKIGVVYGDPETTPGGRALKFYASLRLDVRKSTKVLSKDEVTGNLIKIKVVKNKLAPPYKAVETEIVFGKGVNITGEVINLATLYGIIKKAGAWFSYKDVNLAQGKTNLVKHLEEKVDLYAEILQAVKDFEQKNSAKNLEKAIVIEEAENEVAK</sequence>
<feature type="binding site" evidence="7">
    <location>
        <begin position="70"/>
        <end position="77"/>
    </location>
    <ligand>
        <name>ATP</name>
        <dbReference type="ChEBI" id="CHEBI:30616"/>
    </ligand>
</feature>
<dbReference type="GO" id="GO:0003684">
    <property type="term" value="F:damaged DNA binding"/>
    <property type="evidence" value="ECO:0007669"/>
    <property type="project" value="UniProtKB-UniRule"/>
</dbReference>
<dbReference type="Gene3D" id="3.40.50.300">
    <property type="entry name" value="P-loop containing nucleotide triphosphate hydrolases"/>
    <property type="match status" value="1"/>
</dbReference>
<evidence type="ECO:0000256" key="2">
    <source>
        <dbReference type="ARBA" id="ARBA00015553"/>
    </source>
</evidence>
<evidence type="ECO:0000256" key="6">
    <source>
        <dbReference type="ARBA" id="ARBA00023172"/>
    </source>
</evidence>
<dbReference type="PRINTS" id="PR00142">
    <property type="entry name" value="RECA"/>
</dbReference>
<accession>A0A269TJN7</accession>
<dbReference type="InterPro" id="IPR003593">
    <property type="entry name" value="AAA+_ATPase"/>
</dbReference>
<evidence type="ECO:0000259" key="11">
    <source>
        <dbReference type="PROSITE" id="PS50163"/>
    </source>
</evidence>
<dbReference type="InterPro" id="IPR049428">
    <property type="entry name" value="RecA-like_N"/>
</dbReference>
<evidence type="ECO:0000256" key="4">
    <source>
        <dbReference type="ARBA" id="ARBA00022840"/>
    </source>
</evidence>
<dbReference type="Pfam" id="PF00154">
    <property type="entry name" value="RecA_N"/>
    <property type="match status" value="1"/>
</dbReference>
<dbReference type="InterPro" id="IPR020584">
    <property type="entry name" value="DNA_recomb/repair_RecA_CS"/>
</dbReference>